<evidence type="ECO:0000259" key="7">
    <source>
        <dbReference type="PROSITE" id="PS50011"/>
    </source>
</evidence>
<keyword evidence="5 8" id="KW-0418">Kinase</keyword>
<dbReference type="Proteomes" id="UP000295344">
    <property type="component" value="Unassembled WGS sequence"/>
</dbReference>
<dbReference type="SUPFAM" id="SSF55781">
    <property type="entry name" value="GAF domain-like"/>
    <property type="match status" value="1"/>
</dbReference>
<evidence type="ECO:0000256" key="6">
    <source>
        <dbReference type="ARBA" id="ARBA00022840"/>
    </source>
</evidence>
<dbReference type="PANTHER" id="PTHR43289">
    <property type="entry name" value="MITOGEN-ACTIVATED PROTEIN KINASE KINASE KINASE 20-RELATED"/>
    <property type="match status" value="1"/>
</dbReference>
<evidence type="ECO:0000313" key="9">
    <source>
        <dbReference type="Proteomes" id="UP000295344"/>
    </source>
</evidence>
<dbReference type="InterPro" id="IPR003018">
    <property type="entry name" value="GAF"/>
</dbReference>
<feature type="domain" description="Protein kinase" evidence="7">
    <location>
        <begin position="13"/>
        <end position="274"/>
    </location>
</feature>
<comment type="caution">
    <text evidence="8">The sequence shown here is derived from an EMBL/GenBank/DDBJ whole genome shotgun (WGS) entry which is preliminary data.</text>
</comment>
<accession>A0A4R7FPE8</accession>
<dbReference type="OrthoDB" id="9762169at2"/>
<keyword evidence="2 8" id="KW-0723">Serine/threonine-protein kinase</keyword>
<dbReference type="Gene3D" id="3.30.200.20">
    <property type="entry name" value="Phosphorylase Kinase, domain 1"/>
    <property type="match status" value="1"/>
</dbReference>
<dbReference type="PANTHER" id="PTHR43289:SF6">
    <property type="entry name" value="SERINE_THREONINE-PROTEIN KINASE NEKL-3"/>
    <property type="match status" value="1"/>
</dbReference>
<dbReference type="GO" id="GO:0005524">
    <property type="term" value="F:ATP binding"/>
    <property type="evidence" value="ECO:0007669"/>
    <property type="project" value="UniProtKB-KW"/>
</dbReference>
<evidence type="ECO:0000256" key="1">
    <source>
        <dbReference type="ARBA" id="ARBA00012513"/>
    </source>
</evidence>
<evidence type="ECO:0000256" key="4">
    <source>
        <dbReference type="ARBA" id="ARBA00022741"/>
    </source>
</evidence>
<dbReference type="InterPro" id="IPR011009">
    <property type="entry name" value="Kinase-like_dom_sf"/>
</dbReference>
<evidence type="ECO:0000256" key="2">
    <source>
        <dbReference type="ARBA" id="ARBA00022527"/>
    </source>
</evidence>
<keyword evidence="6" id="KW-0067">ATP-binding</keyword>
<gene>
    <name evidence="8" type="ORF">CLV52_0161</name>
</gene>
<evidence type="ECO:0000313" key="8">
    <source>
        <dbReference type="EMBL" id="TDS79627.1"/>
    </source>
</evidence>
<protein>
    <recommendedName>
        <fullName evidence="1">non-specific serine/threonine protein kinase</fullName>
        <ecNumber evidence="1">2.7.11.1</ecNumber>
    </recommendedName>
</protein>
<dbReference type="SUPFAM" id="SSF56112">
    <property type="entry name" value="Protein kinase-like (PK-like)"/>
    <property type="match status" value="1"/>
</dbReference>
<organism evidence="8 9">
    <name type="scientific">Amnibacterium kyonggiense</name>
    <dbReference type="NCBI Taxonomy" id="595671"/>
    <lineage>
        <taxon>Bacteria</taxon>
        <taxon>Bacillati</taxon>
        <taxon>Actinomycetota</taxon>
        <taxon>Actinomycetes</taxon>
        <taxon>Micrococcales</taxon>
        <taxon>Microbacteriaceae</taxon>
        <taxon>Amnibacterium</taxon>
    </lineage>
</organism>
<dbReference type="CDD" id="cd14014">
    <property type="entry name" value="STKc_PknB_like"/>
    <property type="match status" value="1"/>
</dbReference>
<dbReference type="AlphaFoldDB" id="A0A4R7FPE8"/>
<reference evidence="8 9" key="1">
    <citation type="submission" date="2019-03" db="EMBL/GenBank/DDBJ databases">
        <title>Genomic Encyclopedia of Archaeal and Bacterial Type Strains, Phase II (KMG-II): from individual species to whole genera.</title>
        <authorList>
            <person name="Goeker M."/>
        </authorList>
    </citation>
    <scope>NUCLEOTIDE SEQUENCE [LARGE SCALE GENOMIC DNA]</scope>
    <source>
        <strain evidence="8 9">DSM 24782</strain>
    </source>
</reference>
<dbReference type="PROSITE" id="PS00108">
    <property type="entry name" value="PROTEIN_KINASE_ST"/>
    <property type="match status" value="1"/>
</dbReference>
<sequence>MPQAQPPAVAGRYRIGDVIGRGGRATVYEANDPLLGRKVALKLFTATATTPDEVRLQEAEARLVAGLDHFALTTLFDAGVDTSDPDGPRIFLVMERVAGGDLRRRLREGPLTAGQVATLGSDLAQGLDAVHEAGFLHRDIKPANVLLLRRGPSSRIRGKLTDFGIATIIGAAGDAEYTTGTAAYLSPEQVLGQDPAPAWDVYALGLVLLEALTGTVAYPGGVDESALARLKQDPEVPDSVPAVLGDVLRAMTARDPADRPTAAEASVALQEAFVDGLVQSRRLDPEVLGDDEGERLAAVRRVGVLDTRTDDAIERIVRLARRLLDVPLVLVSIVDGDREWFLSHGDLDVAQVPRNASFAAETVSSGEGWTTADLTEDPRADGHPLLAADGDLRAYAAQPLTTFDGQTVGAIVALDRRVREFTEAELADLADLAAVTMRELDLRLLGRRVLFDR</sequence>
<dbReference type="SMART" id="SM00065">
    <property type="entry name" value="GAF"/>
    <property type="match status" value="1"/>
</dbReference>
<dbReference type="InterPro" id="IPR029016">
    <property type="entry name" value="GAF-like_dom_sf"/>
</dbReference>
<dbReference type="Gene3D" id="1.10.510.10">
    <property type="entry name" value="Transferase(Phosphotransferase) domain 1"/>
    <property type="match status" value="1"/>
</dbReference>
<name>A0A4R7FPE8_9MICO</name>
<dbReference type="InterPro" id="IPR000719">
    <property type="entry name" value="Prot_kinase_dom"/>
</dbReference>
<dbReference type="Pfam" id="PF01590">
    <property type="entry name" value="GAF"/>
    <property type="match status" value="1"/>
</dbReference>
<evidence type="ECO:0000256" key="5">
    <source>
        <dbReference type="ARBA" id="ARBA00022777"/>
    </source>
</evidence>
<dbReference type="SMART" id="SM00220">
    <property type="entry name" value="S_TKc"/>
    <property type="match status" value="1"/>
</dbReference>
<dbReference type="EMBL" id="SOAM01000001">
    <property type="protein sequence ID" value="TDS79627.1"/>
    <property type="molecule type" value="Genomic_DNA"/>
</dbReference>
<keyword evidence="9" id="KW-1185">Reference proteome</keyword>
<dbReference type="Gene3D" id="3.30.450.40">
    <property type="match status" value="1"/>
</dbReference>
<dbReference type="Pfam" id="PF00069">
    <property type="entry name" value="Pkinase"/>
    <property type="match status" value="1"/>
</dbReference>
<dbReference type="GO" id="GO:0004674">
    <property type="term" value="F:protein serine/threonine kinase activity"/>
    <property type="evidence" value="ECO:0007669"/>
    <property type="project" value="UniProtKB-KW"/>
</dbReference>
<keyword evidence="3" id="KW-0808">Transferase</keyword>
<dbReference type="RefSeq" id="WP_133763968.1">
    <property type="nucleotide sequence ID" value="NZ_BAAARP010000001.1"/>
</dbReference>
<dbReference type="PROSITE" id="PS50011">
    <property type="entry name" value="PROTEIN_KINASE_DOM"/>
    <property type="match status" value="1"/>
</dbReference>
<dbReference type="EC" id="2.7.11.1" evidence="1"/>
<keyword evidence="4" id="KW-0547">Nucleotide-binding</keyword>
<proteinExistence type="predicted"/>
<dbReference type="InterPro" id="IPR008271">
    <property type="entry name" value="Ser/Thr_kinase_AS"/>
</dbReference>
<evidence type="ECO:0000256" key="3">
    <source>
        <dbReference type="ARBA" id="ARBA00022679"/>
    </source>
</evidence>